<sequence>MKKFILTSLISLLSVSTVYAADNSGVYVSGKVGSSIENTHGMKYDYAGNDSKSSSKSKGVFGGGVAVGYDFYSQYQFPVRVEIASTFRGKSKSVGEADNGSVSTRNKVRMDTYMVNGYYDLHNQSAFTPYLTAGIGIADLKLKNSFESGALSGNSSDSNTNFAWDVGLGVKYAVTTNIAIDASYVYTDGGKSHTSNSYGGDEYRTRVKSSSNDIMLGVSYMF</sequence>
<dbReference type="PANTHER" id="PTHR35892">
    <property type="entry name" value="OUTER MEMBRANE PROTEIN PAGN-RELATED"/>
    <property type="match status" value="1"/>
</dbReference>
<dbReference type="InterPro" id="IPR011250">
    <property type="entry name" value="OMP/PagP_B-barrel"/>
</dbReference>
<evidence type="ECO:0000256" key="1">
    <source>
        <dbReference type="ARBA" id="ARBA00004571"/>
    </source>
</evidence>
<gene>
    <name evidence="8" type="ORF">A7K98_17350</name>
    <name evidence="9" type="ORF">A7K99_17335</name>
</gene>
<feature type="domain" description="Outer membrane protein beta-barrel" evidence="7">
    <location>
        <begin position="8"/>
        <end position="222"/>
    </location>
</feature>
<keyword evidence="4 6" id="KW-0732">Signal</keyword>
<keyword evidence="10" id="KW-1185">Reference proteome</keyword>
<dbReference type="Gene3D" id="2.40.160.20">
    <property type="match status" value="1"/>
</dbReference>
<keyword evidence="5" id="KW-0472">Membrane</keyword>
<dbReference type="RefSeq" id="WP_087489705.1">
    <property type="nucleotide sequence ID" value="NZ_CP015579.1"/>
</dbReference>
<accession>A0A1Y0LCN2</accession>
<evidence type="ECO:0000313" key="11">
    <source>
        <dbReference type="Proteomes" id="UP000195814"/>
    </source>
</evidence>
<dbReference type="InterPro" id="IPR027385">
    <property type="entry name" value="Beta-barrel_OMP"/>
</dbReference>
<evidence type="ECO:0000256" key="2">
    <source>
        <dbReference type="ARBA" id="ARBA00022452"/>
    </source>
</evidence>
<dbReference type="SUPFAM" id="SSF56925">
    <property type="entry name" value="OMPA-like"/>
    <property type="match status" value="1"/>
</dbReference>
<protein>
    <recommendedName>
        <fullName evidence="7">Outer membrane protein beta-barrel domain-containing protein</fullName>
    </recommendedName>
</protein>
<evidence type="ECO:0000259" key="7">
    <source>
        <dbReference type="Pfam" id="PF13505"/>
    </source>
</evidence>
<evidence type="ECO:0000313" key="10">
    <source>
        <dbReference type="Proteomes" id="UP000195729"/>
    </source>
</evidence>
<dbReference type="Proteomes" id="UP000195729">
    <property type="component" value="Chromosome"/>
</dbReference>
<dbReference type="AlphaFoldDB" id="A0A1Y0LCN2"/>
<dbReference type="OrthoDB" id="6101900at2"/>
<dbReference type="GO" id="GO:0009279">
    <property type="term" value="C:cell outer membrane"/>
    <property type="evidence" value="ECO:0007669"/>
    <property type="project" value="UniProtKB-SubCell"/>
</dbReference>
<keyword evidence="3" id="KW-0812">Transmembrane</keyword>
<evidence type="ECO:0000256" key="5">
    <source>
        <dbReference type="ARBA" id="ARBA00023136"/>
    </source>
</evidence>
<evidence type="ECO:0000313" key="8">
    <source>
        <dbReference type="EMBL" id="ARU95348.1"/>
    </source>
</evidence>
<comment type="subcellular location">
    <subcellularLocation>
        <location evidence="1">Cell outer membrane</location>
        <topology evidence="1">Multi-pass membrane protein</topology>
    </subcellularLocation>
</comment>
<feature type="chain" id="PRO_5013208578" description="Outer membrane protein beta-barrel domain-containing protein" evidence="6">
    <location>
        <begin position="21"/>
        <end position="222"/>
    </location>
</feature>
<dbReference type="EMBL" id="CP015579">
    <property type="protein sequence ID" value="ARU95348.1"/>
    <property type="molecule type" value="Genomic_DNA"/>
</dbReference>
<keyword evidence="2" id="KW-1134">Transmembrane beta strand</keyword>
<evidence type="ECO:0000313" key="9">
    <source>
        <dbReference type="EMBL" id="ARU99389.1"/>
    </source>
</evidence>
<dbReference type="Pfam" id="PF13505">
    <property type="entry name" value="OMP_b-brl"/>
    <property type="match status" value="1"/>
</dbReference>
<feature type="signal peptide" evidence="6">
    <location>
        <begin position="1"/>
        <end position="20"/>
    </location>
</feature>
<dbReference type="Proteomes" id="UP000195814">
    <property type="component" value="Chromosome"/>
</dbReference>
<name>A0A1Y0LCN2_TATCI</name>
<evidence type="ECO:0000256" key="6">
    <source>
        <dbReference type="SAM" id="SignalP"/>
    </source>
</evidence>
<dbReference type="InterPro" id="IPR051723">
    <property type="entry name" value="Bact_OM_Invasion-Related"/>
</dbReference>
<organism evidence="8 11">
    <name type="scientific">Tatumella citrea</name>
    <name type="common">Pantoea citrea</name>
    <dbReference type="NCBI Taxonomy" id="53336"/>
    <lineage>
        <taxon>Bacteria</taxon>
        <taxon>Pseudomonadati</taxon>
        <taxon>Pseudomonadota</taxon>
        <taxon>Gammaproteobacteria</taxon>
        <taxon>Enterobacterales</taxon>
        <taxon>Erwiniaceae</taxon>
        <taxon>Tatumella</taxon>
    </lineage>
</organism>
<dbReference type="PANTHER" id="PTHR35892:SF2">
    <property type="entry name" value="OUTER MEMBRANE PROTEIN PAGN"/>
    <property type="match status" value="1"/>
</dbReference>
<reference evidence="10 11" key="1">
    <citation type="submission" date="2016-05" db="EMBL/GenBank/DDBJ databases">
        <title>Complete genome sequence of two 2,5-diketo-D-glunonic acid producing strain Tatumella citrea.</title>
        <authorList>
            <person name="Duan C."/>
            <person name="Yang J."/>
            <person name="Yang S."/>
        </authorList>
    </citation>
    <scope>NUCLEOTIDE SEQUENCE [LARGE SCALE GENOMIC DNA]</scope>
    <source>
        <strain evidence="9 10">ATCC 39140</strain>
        <strain evidence="8 11">DSM 13699</strain>
    </source>
</reference>
<proteinExistence type="predicted"/>
<evidence type="ECO:0000256" key="4">
    <source>
        <dbReference type="ARBA" id="ARBA00022729"/>
    </source>
</evidence>
<dbReference type="EMBL" id="CP015581">
    <property type="protein sequence ID" value="ARU99389.1"/>
    <property type="molecule type" value="Genomic_DNA"/>
</dbReference>
<evidence type="ECO:0000256" key="3">
    <source>
        <dbReference type="ARBA" id="ARBA00022692"/>
    </source>
</evidence>
<dbReference type="KEGG" id="tci:A7K98_17350"/>